<reference evidence="2 3" key="1">
    <citation type="submission" date="2019-03" db="EMBL/GenBank/DDBJ databases">
        <authorList>
            <person name="Kox A.R. M."/>
        </authorList>
    </citation>
    <scope>NUCLEOTIDE SEQUENCE [LARGE SCALE GENOMIC DNA]</scope>
    <source>
        <strain evidence="2">MTUNDRAET4 annotated genome</strain>
    </source>
</reference>
<dbReference type="InterPro" id="IPR011681">
    <property type="entry name" value="GcrA"/>
</dbReference>
<feature type="region of interest" description="Disordered" evidence="1">
    <location>
        <begin position="49"/>
        <end position="118"/>
    </location>
</feature>
<dbReference type="Pfam" id="PF07750">
    <property type="entry name" value="GcrA"/>
    <property type="match status" value="1"/>
</dbReference>
<proteinExistence type="predicted"/>
<evidence type="ECO:0000256" key="1">
    <source>
        <dbReference type="SAM" id="MobiDB-lite"/>
    </source>
</evidence>
<name>A0A4U8YWX3_METTU</name>
<dbReference type="RefSeq" id="WP_134487543.1">
    <property type="nucleotide sequence ID" value="NZ_CP139089.1"/>
</dbReference>
<protein>
    <submittedName>
        <fullName evidence="2">Putative GcrA cell cycle regulator</fullName>
    </submittedName>
</protein>
<dbReference type="Proteomes" id="UP000294360">
    <property type="component" value="Chromosome"/>
</dbReference>
<accession>A0A4U8YWX3</accession>
<feature type="compositionally biased region" description="Low complexity" evidence="1">
    <location>
        <begin position="60"/>
        <end position="85"/>
    </location>
</feature>
<feature type="compositionally biased region" description="Pro residues" evidence="1">
    <location>
        <begin position="86"/>
        <end position="114"/>
    </location>
</feature>
<organism evidence="2 3">
    <name type="scientific">Methylocella tundrae</name>
    <dbReference type="NCBI Taxonomy" id="227605"/>
    <lineage>
        <taxon>Bacteria</taxon>
        <taxon>Pseudomonadati</taxon>
        <taxon>Pseudomonadota</taxon>
        <taxon>Alphaproteobacteria</taxon>
        <taxon>Hyphomicrobiales</taxon>
        <taxon>Beijerinckiaceae</taxon>
        <taxon>Methylocella</taxon>
    </lineage>
</organism>
<evidence type="ECO:0000313" key="3">
    <source>
        <dbReference type="Proteomes" id="UP000294360"/>
    </source>
</evidence>
<dbReference type="KEGG" id="mtun:MTUNDRAET4_1012"/>
<dbReference type="EMBL" id="LR536450">
    <property type="protein sequence ID" value="VFU07905.1"/>
    <property type="molecule type" value="Genomic_DNA"/>
</dbReference>
<dbReference type="AlphaFoldDB" id="A0A4U8YWX3"/>
<gene>
    <name evidence="2" type="ORF">MTUNDRAET4_1012</name>
</gene>
<sequence length="180" mass="18594">MAYWSDDRIAELEGLIAKGASAGDAAAHFDGRFSRSALIGFAARRGLHFNSRPGRRGEAKATASAPAAGARPAPCARRVPALKPAAPKPAPKPAMRPAPKPIMRPAPEAPPPAPELVEGPGVPFAELAAHQCRWPSGGPAVEDFRFCAAPRPGAGPYCAAHAARAYAKPRASAAGRIGRD</sequence>
<evidence type="ECO:0000313" key="2">
    <source>
        <dbReference type="EMBL" id="VFU07905.1"/>
    </source>
</evidence>